<comment type="catalytic activity">
    <reaction evidence="13">
        <text>2,5-diamino-6-hydroxy-4-(5-phosphoribosylamino)-pyrimidine + H2O + H(+) = 5-amino-6-(5-phospho-D-ribosylamino)uracil + NH4(+)</text>
        <dbReference type="Rhea" id="RHEA:21868"/>
        <dbReference type="ChEBI" id="CHEBI:15377"/>
        <dbReference type="ChEBI" id="CHEBI:15378"/>
        <dbReference type="ChEBI" id="CHEBI:28938"/>
        <dbReference type="ChEBI" id="CHEBI:58453"/>
        <dbReference type="ChEBI" id="CHEBI:58614"/>
        <dbReference type="EC" id="3.5.4.26"/>
    </reaction>
</comment>
<dbReference type="KEGG" id="aco:Amico_1000"/>
<dbReference type="HOGENOM" id="CLU_036590_1_2_0"/>
<dbReference type="SUPFAM" id="SSF53597">
    <property type="entry name" value="Dihydrofolate reductase-like"/>
    <property type="match status" value="1"/>
</dbReference>
<keyword evidence="11 13" id="KW-0560">Oxidoreductase</keyword>
<feature type="binding site" evidence="15">
    <location>
        <position position="227"/>
    </location>
    <ligand>
        <name>NADP(+)</name>
        <dbReference type="ChEBI" id="CHEBI:58349"/>
    </ligand>
</feature>
<comment type="similarity">
    <text evidence="5 13">In the C-terminal section; belongs to the HTP reductase family.</text>
</comment>
<feature type="binding site" evidence="15">
    <location>
        <position position="176"/>
    </location>
    <ligand>
        <name>NADP(+)</name>
        <dbReference type="ChEBI" id="CHEBI:58349"/>
    </ligand>
</feature>
<dbReference type="PIRSF" id="PIRSF006769">
    <property type="entry name" value="RibD"/>
    <property type="match status" value="1"/>
</dbReference>
<comment type="catalytic activity">
    <reaction evidence="13">
        <text>5-amino-6-(5-phospho-D-ribitylamino)uracil + NADP(+) = 5-amino-6-(5-phospho-D-ribosylamino)uracil + NADPH + H(+)</text>
        <dbReference type="Rhea" id="RHEA:17845"/>
        <dbReference type="ChEBI" id="CHEBI:15378"/>
        <dbReference type="ChEBI" id="CHEBI:57783"/>
        <dbReference type="ChEBI" id="CHEBI:58349"/>
        <dbReference type="ChEBI" id="CHEBI:58421"/>
        <dbReference type="ChEBI" id="CHEBI:58453"/>
        <dbReference type="EC" id="1.1.1.193"/>
    </reaction>
</comment>
<dbReference type="Pfam" id="PF01872">
    <property type="entry name" value="RibD_C"/>
    <property type="match status" value="1"/>
</dbReference>
<dbReference type="EC" id="1.1.1.193" evidence="13"/>
<dbReference type="GO" id="GO:0009231">
    <property type="term" value="P:riboflavin biosynthetic process"/>
    <property type="evidence" value="ECO:0007669"/>
    <property type="project" value="UniProtKB-UniPathway"/>
</dbReference>
<dbReference type="AlphaFoldDB" id="D5EEZ3"/>
<dbReference type="InterPro" id="IPR050765">
    <property type="entry name" value="Riboflavin_Biosynth_HTPR"/>
</dbReference>
<proteinExistence type="inferred from homology"/>
<evidence type="ECO:0000256" key="10">
    <source>
        <dbReference type="ARBA" id="ARBA00022857"/>
    </source>
</evidence>
<dbReference type="GO" id="GO:0050661">
    <property type="term" value="F:NADP binding"/>
    <property type="evidence" value="ECO:0007669"/>
    <property type="project" value="InterPro"/>
</dbReference>
<dbReference type="NCBIfam" id="TIGR00326">
    <property type="entry name" value="eubact_ribD"/>
    <property type="match status" value="1"/>
</dbReference>
<keyword evidence="9 13" id="KW-0862">Zinc</keyword>
<dbReference type="OrthoDB" id="9800865at2"/>
<dbReference type="FunFam" id="3.40.140.10:FF:000025">
    <property type="entry name" value="Riboflavin biosynthesis protein RibD"/>
    <property type="match status" value="1"/>
</dbReference>
<evidence type="ECO:0000256" key="7">
    <source>
        <dbReference type="ARBA" id="ARBA00022723"/>
    </source>
</evidence>
<comment type="pathway">
    <text evidence="3 13">Cofactor biosynthesis; riboflavin biosynthesis; 5-amino-6-(D-ribitylamino)uracil from GTP: step 3/4.</text>
</comment>
<keyword evidence="6 13" id="KW-0686">Riboflavin biosynthesis</keyword>
<evidence type="ECO:0000256" key="8">
    <source>
        <dbReference type="ARBA" id="ARBA00022801"/>
    </source>
</evidence>
<evidence type="ECO:0000256" key="9">
    <source>
        <dbReference type="ARBA" id="ARBA00022833"/>
    </source>
</evidence>
<dbReference type="PANTHER" id="PTHR38011">
    <property type="entry name" value="DIHYDROFOLATE REDUCTASE FAMILY PROTEIN (AFU_ORTHOLOGUE AFUA_8G06820)"/>
    <property type="match status" value="1"/>
</dbReference>
<dbReference type="PROSITE" id="PS00903">
    <property type="entry name" value="CYT_DCMP_DEAMINASES_1"/>
    <property type="match status" value="1"/>
</dbReference>
<dbReference type="eggNOG" id="COG1985">
    <property type="taxonomic scope" value="Bacteria"/>
</dbReference>
<dbReference type="Pfam" id="PF00383">
    <property type="entry name" value="dCMP_cyt_deam_1"/>
    <property type="match status" value="1"/>
</dbReference>
<organism evidence="18 19">
    <name type="scientific">Aminobacterium colombiense (strain DSM 12261 / ALA-1)</name>
    <dbReference type="NCBI Taxonomy" id="572547"/>
    <lineage>
        <taxon>Bacteria</taxon>
        <taxon>Thermotogati</taxon>
        <taxon>Synergistota</taxon>
        <taxon>Synergistia</taxon>
        <taxon>Synergistales</taxon>
        <taxon>Aminobacteriaceae</taxon>
        <taxon>Aminobacterium</taxon>
    </lineage>
</organism>
<evidence type="ECO:0000256" key="15">
    <source>
        <dbReference type="PIRSR" id="PIRSR006769-2"/>
    </source>
</evidence>
<keyword evidence="12" id="KW-0511">Multifunctional enzyme</keyword>
<evidence type="ECO:0000256" key="2">
    <source>
        <dbReference type="ARBA" id="ARBA00004882"/>
    </source>
</evidence>
<dbReference type="SUPFAM" id="SSF53927">
    <property type="entry name" value="Cytidine deaminase-like"/>
    <property type="match status" value="1"/>
</dbReference>
<comment type="pathway">
    <text evidence="2 13">Cofactor biosynthesis; riboflavin biosynthesis; 5-amino-6-(D-ribitylamino)uracil from GTP: step 2/4.</text>
</comment>
<evidence type="ECO:0000256" key="1">
    <source>
        <dbReference type="ARBA" id="ARBA00002151"/>
    </source>
</evidence>
<feature type="binding site" evidence="15">
    <location>
        <position position="190"/>
    </location>
    <ligand>
        <name>substrate</name>
    </ligand>
</feature>
<evidence type="ECO:0000256" key="5">
    <source>
        <dbReference type="ARBA" id="ARBA00007417"/>
    </source>
</evidence>
<dbReference type="PROSITE" id="PS51747">
    <property type="entry name" value="CYT_DCMP_DEAMINASES_2"/>
    <property type="match status" value="1"/>
</dbReference>
<evidence type="ECO:0000256" key="12">
    <source>
        <dbReference type="ARBA" id="ARBA00023268"/>
    </source>
</evidence>
<dbReference type="PANTHER" id="PTHR38011:SF7">
    <property type="entry name" value="2,5-DIAMINO-6-RIBOSYLAMINO-4(3H)-PYRIMIDINONE 5'-PHOSPHATE REDUCTASE"/>
    <property type="match status" value="1"/>
</dbReference>
<feature type="binding site" evidence="16">
    <location>
        <position position="81"/>
    </location>
    <ligand>
        <name>Zn(2+)</name>
        <dbReference type="ChEBI" id="CHEBI:29105"/>
        <note>catalytic</note>
    </ligand>
</feature>
<dbReference type="RefSeq" id="WP_013048388.1">
    <property type="nucleotide sequence ID" value="NC_014011.1"/>
</dbReference>
<feature type="domain" description="CMP/dCMP-type deaminase" evidence="17">
    <location>
        <begin position="7"/>
        <end position="129"/>
    </location>
</feature>
<protein>
    <recommendedName>
        <fullName evidence="13">Riboflavin biosynthesis protein RibD</fullName>
    </recommendedName>
    <domain>
        <recommendedName>
            <fullName evidence="13">Diaminohydroxyphosphoribosylaminopyrimidine deaminase</fullName>
            <shortName evidence="13">DRAP deaminase</shortName>
            <ecNumber evidence="13">3.5.4.26</ecNumber>
        </recommendedName>
        <alternativeName>
            <fullName evidence="13">Riboflavin-specific deaminase</fullName>
        </alternativeName>
    </domain>
    <domain>
        <recommendedName>
            <fullName evidence="13">5-amino-6-(5-phosphoribosylamino)uracil reductase</fullName>
            <ecNumber evidence="13">1.1.1.193</ecNumber>
        </recommendedName>
        <alternativeName>
            <fullName evidence="13">HTP reductase</fullName>
        </alternativeName>
    </domain>
</protein>
<evidence type="ECO:0000256" key="11">
    <source>
        <dbReference type="ARBA" id="ARBA00023002"/>
    </source>
</evidence>
<feature type="binding site" evidence="15">
    <location>
        <position position="160"/>
    </location>
    <ligand>
        <name>NADP(+)</name>
        <dbReference type="ChEBI" id="CHEBI:58349"/>
    </ligand>
</feature>
<feature type="active site" description="Proton donor" evidence="14">
    <location>
        <position position="58"/>
    </location>
</feature>
<feature type="binding site" evidence="15">
    <location>
        <begin position="299"/>
        <end position="305"/>
    </location>
    <ligand>
        <name>NADP(+)</name>
        <dbReference type="ChEBI" id="CHEBI:58349"/>
    </ligand>
</feature>
<dbReference type="Gene3D" id="3.40.430.10">
    <property type="entry name" value="Dihydrofolate Reductase, subunit A"/>
    <property type="match status" value="1"/>
</dbReference>
<feature type="binding site" evidence="15">
    <location>
        <position position="210"/>
    </location>
    <ligand>
        <name>substrate</name>
    </ligand>
</feature>
<comment type="cofactor">
    <cofactor evidence="13 16">
        <name>Zn(2+)</name>
        <dbReference type="ChEBI" id="CHEBI:29105"/>
    </cofactor>
    <text evidence="13 16">Binds 1 zinc ion.</text>
</comment>
<dbReference type="Proteomes" id="UP000002366">
    <property type="component" value="Chromosome"/>
</dbReference>
<keyword evidence="8 13" id="KW-0378">Hydrolase</keyword>
<dbReference type="STRING" id="572547.Amico_1000"/>
<sequence length="369" mass="40352">MSLKQRRDDEYYMRRAISLARRGTGQTSPNPLVGCVIVKEDTIVAEGYHRSYGMPHAEVEALQRAGDGAKGATVYVNLEPCAHFGKTPPCAPQLARSKVSRVVIGMVDPNAVVNGKGVEILRSNQLITETGVLEDECKWVNRGFIRRVRDQRPWFTLKSASTIDGQIALPNGESQWITSEESRNKAHLLRAEHDGIMVGVGTVLRDDPSLTVRHTVGRSPIRIVVDTMLRTPADAAILRGDGAIILAGISAQKMGKHDQLSKAGAEIYYLPEKNNRVDLRSAAIILGERGLNSVLVEGGATLASAFIQEKLIDGLSLFIAPTIMGQGISLFKEIVVPSLDKLIRFRVLNMSRTGRDIWIEGVPECSPDL</sequence>
<accession>D5EEZ3</accession>
<keyword evidence="19" id="KW-1185">Reference proteome</keyword>
<dbReference type="UniPathway" id="UPA00275">
    <property type="reaction ID" value="UER00401"/>
</dbReference>
<feature type="binding site" evidence="16">
    <location>
        <position position="56"/>
    </location>
    <ligand>
        <name>Zn(2+)</name>
        <dbReference type="ChEBI" id="CHEBI:29105"/>
        <note>catalytic</note>
    </ligand>
</feature>
<feature type="binding site" evidence="15">
    <location>
        <position position="297"/>
    </location>
    <ligand>
        <name>substrate</name>
    </ligand>
</feature>
<evidence type="ECO:0000313" key="19">
    <source>
        <dbReference type="Proteomes" id="UP000002366"/>
    </source>
</evidence>
<dbReference type="InterPro" id="IPR004794">
    <property type="entry name" value="Eubact_RibD"/>
</dbReference>
<evidence type="ECO:0000313" key="18">
    <source>
        <dbReference type="EMBL" id="ADE57125.1"/>
    </source>
</evidence>
<dbReference type="CDD" id="cd01284">
    <property type="entry name" value="Riboflavin_deaminase-reductase"/>
    <property type="match status" value="1"/>
</dbReference>
<dbReference type="InterPro" id="IPR016192">
    <property type="entry name" value="APOBEC/CMP_deaminase_Zn-bd"/>
</dbReference>
<dbReference type="InterPro" id="IPR002734">
    <property type="entry name" value="RibDG_C"/>
</dbReference>
<dbReference type="InterPro" id="IPR024072">
    <property type="entry name" value="DHFR-like_dom_sf"/>
</dbReference>
<feature type="binding site" evidence="15">
    <location>
        <position position="174"/>
    </location>
    <ligand>
        <name>substrate</name>
    </ligand>
</feature>
<evidence type="ECO:0000259" key="17">
    <source>
        <dbReference type="PROSITE" id="PS51747"/>
    </source>
</evidence>
<dbReference type="EC" id="3.5.4.26" evidence="13"/>
<evidence type="ECO:0000256" key="14">
    <source>
        <dbReference type="PIRSR" id="PIRSR006769-1"/>
    </source>
</evidence>
<gene>
    <name evidence="18" type="ordered locus">Amico_1000</name>
</gene>
<dbReference type="GO" id="GO:0008835">
    <property type="term" value="F:diaminohydroxyphosphoribosylaminopyrimidine deaminase activity"/>
    <property type="evidence" value="ECO:0007669"/>
    <property type="project" value="UniProtKB-EC"/>
</dbReference>
<dbReference type="InterPro" id="IPR002125">
    <property type="entry name" value="CMP_dCMP_dom"/>
</dbReference>
<dbReference type="GO" id="GO:0008703">
    <property type="term" value="F:5-amino-6-(5-phosphoribosylamino)uracil reductase activity"/>
    <property type="evidence" value="ECO:0007669"/>
    <property type="project" value="UniProtKB-EC"/>
</dbReference>
<keyword evidence="10 13" id="KW-0521">NADP</keyword>
<dbReference type="eggNOG" id="COG0117">
    <property type="taxonomic scope" value="Bacteria"/>
</dbReference>
<feature type="binding site" evidence="16">
    <location>
        <position position="90"/>
    </location>
    <ligand>
        <name>Zn(2+)</name>
        <dbReference type="ChEBI" id="CHEBI:29105"/>
        <note>catalytic</note>
    </ligand>
</feature>
<keyword evidence="7 13" id="KW-0479">Metal-binding</keyword>
<evidence type="ECO:0000256" key="3">
    <source>
        <dbReference type="ARBA" id="ARBA00004910"/>
    </source>
</evidence>
<feature type="binding site" evidence="15">
    <location>
        <position position="202"/>
    </location>
    <ligand>
        <name>NADP(+)</name>
        <dbReference type="ChEBI" id="CHEBI:58349"/>
    </ligand>
</feature>
<dbReference type="NCBIfam" id="TIGR00227">
    <property type="entry name" value="ribD_Cterm"/>
    <property type="match status" value="1"/>
</dbReference>
<evidence type="ECO:0000256" key="13">
    <source>
        <dbReference type="PIRNR" id="PIRNR006769"/>
    </source>
</evidence>
<dbReference type="GO" id="GO:0008270">
    <property type="term" value="F:zinc ion binding"/>
    <property type="evidence" value="ECO:0007669"/>
    <property type="project" value="InterPro"/>
</dbReference>
<name>D5EEZ3_AMICL</name>
<dbReference type="InterPro" id="IPR016193">
    <property type="entry name" value="Cytidine_deaminase-like"/>
</dbReference>
<feature type="binding site" evidence="15">
    <location>
        <position position="213"/>
    </location>
    <ligand>
        <name>substrate</name>
    </ligand>
</feature>
<comment type="similarity">
    <text evidence="4 13">In the N-terminal section; belongs to the cytidine and deoxycytidylate deaminase family.</text>
</comment>
<dbReference type="InterPro" id="IPR011549">
    <property type="entry name" value="RibD_C"/>
</dbReference>
<reference evidence="18 19" key="1">
    <citation type="journal article" date="2010" name="Stand. Genomic Sci.">
        <title>Complete genome sequence of Aminobacterium colombiense type strain (ALA-1).</title>
        <authorList>
            <person name="Chertkov O."/>
            <person name="Sikorski J."/>
            <person name="Brambilla E."/>
            <person name="Lapidus A."/>
            <person name="Copeland A."/>
            <person name="Glavina Del Rio T."/>
            <person name="Nolan M."/>
            <person name="Lucas S."/>
            <person name="Tice H."/>
            <person name="Cheng J.F."/>
            <person name="Han C."/>
            <person name="Detter J.C."/>
            <person name="Bruce D."/>
            <person name="Tapia R."/>
            <person name="Goodwin L."/>
            <person name="Pitluck S."/>
            <person name="Liolios K."/>
            <person name="Ivanova N."/>
            <person name="Mavromatis K."/>
            <person name="Ovchinnikova G."/>
            <person name="Pati A."/>
            <person name="Chen A."/>
            <person name="Palaniappan K."/>
            <person name="Land M."/>
            <person name="Hauser L."/>
            <person name="Chang Y.J."/>
            <person name="Jeffries C.D."/>
            <person name="Spring S."/>
            <person name="Rohde M."/>
            <person name="Goker M."/>
            <person name="Bristow J."/>
            <person name="Eisen J.A."/>
            <person name="Markowitz V."/>
            <person name="Hugenholtz P."/>
            <person name="Kyrpides N.C."/>
            <person name="Klenk H.P."/>
        </authorList>
    </citation>
    <scope>NUCLEOTIDE SEQUENCE [LARGE SCALE GENOMIC DNA]</scope>
    <source>
        <strain evidence="19">DSM 12261 / ALA-1</strain>
    </source>
</reference>
<dbReference type="EMBL" id="CP001997">
    <property type="protein sequence ID" value="ADE57125.1"/>
    <property type="molecule type" value="Genomic_DNA"/>
</dbReference>
<evidence type="ECO:0000256" key="16">
    <source>
        <dbReference type="PIRSR" id="PIRSR006769-3"/>
    </source>
</evidence>
<evidence type="ECO:0000256" key="6">
    <source>
        <dbReference type="ARBA" id="ARBA00022619"/>
    </source>
</evidence>
<dbReference type="Gene3D" id="3.40.140.10">
    <property type="entry name" value="Cytidine Deaminase, domain 2"/>
    <property type="match status" value="1"/>
</dbReference>
<comment type="function">
    <text evidence="1 13">Converts 2,5-diamino-6-(ribosylamino)-4(3h)-pyrimidinone 5'-phosphate into 5-amino-6-(ribosylamino)-2,4(1h,3h)-pyrimidinedione 5'-phosphate.</text>
</comment>
<feature type="binding site" evidence="15">
    <location>
        <position position="206"/>
    </location>
    <ligand>
        <name>substrate</name>
    </ligand>
</feature>
<evidence type="ECO:0000256" key="4">
    <source>
        <dbReference type="ARBA" id="ARBA00005259"/>
    </source>
</evidence>